<keyword evidence="3" id="KW-1185">Reference proteome</keyword>
<organism evidence="2 3">
    <name type="scientific">Leptosia nina</name>
    <dbReference type="NCBI Taxonomy" id="320188"/>
    <lineage>
        <taxon>Eukaryota</taxon>
        <taxon>Metazoa</taxon>
        <taxon>Ecdysozoa</taxon>
        <taxon>Arthropoda</taxon>
        <taxon>Hexapoda</taxon>
        <taxon>Insecta</taxon>
        <taxon>Pterygota</taxon>
        <taxon>Neoptera</taxon>
        <taxon>Endopterygota</taxon>
        <taxon>Lepidoptera</taxon>
        <taxon>Glossata</taxon>
        <taxon>Ditrysia</taxon>
        <taxon>Papilionoidea</taxon>
        <taxon>Pieridae</taxon>
        <taxon>Pierinae</taxon>
        <taxon>Leptosia</taxon>
    </lineage>
</organism>
<accession>A0AAV1JS95</accession>
<sequence length="97" mass="10546">MPLVLDASEHGCAMGCAKSSRTTTSESGCRQPERRSREQGGESSIAAFDDRIHILADKGSEREPVCGADRLGRLPSSRAHRCRQQYSITAHLTANAF</sequence>
<dbReference type="AlphaFoldDB" id="A0AAV1JS95"/>
<proteinExistence type="predicted"/>
<feature type="region of interest" description="Disordered" evidence="1">
    <location>
        <begin position="16"/>
        <end position="46"/>
    </location>
</feature>
<protein>
    <submittedName>
        <fullName evidence="2">Uncharacterized protein</fullName>
    </submittedName>
</protein>
<feature type="compositionally biased region" description="Basic and acidic residues" evidence="1">
    <location>
        <begin position="31"/>
        <end position="40"/>
    </location>
</feature>
<name>A0AAV1JS95_9NEOP</name>
<evidence type="ECO:0000313" key="2">
    <source>
        <dbReference type="EMBL" id="CAK1551369.1"/>
    </source>
</evidence>
<dbReference type="Proteomes" id="UP001497472">
    <property type="component" value="Unassembled WGS sequence"/>
</dbReference>
<evidence type="ECO:0000256" key="1">
    <source>
        <dbReference type="SAM" id="MobiDB-lite"/>
    </source>
</evidence>
<evidence type="ECO:0000313" key="3">
    <source>
        <dbReference type="Proteomes" id="UP001497472"/>
    </source>
</evidence>
<reference evidence="2 3" key="1">
    <citation type="submission" date="2023-11" db="EMBL/GenBank/DDBJ databases">
        <authorList>
            <person name="Okamura Y."/>
        </authorList>
    </citation>
    <scope>NUCLEOTIDE SEQUENCE [LARGE SCALE GENOMIC DNA]</scope>
</reference>
<feature type="compositionally biased region" description="Polar residues" evidence="1">
    <location>
        <begin position="19"/>
        <end position="28"/>
    </location>
</feature>
<gene>
    <name evidence="2" type="ORF">LNINA_LOCUS10514</name>
</gene>
<dbReference type="EMBL" id="CAVLEF010000122">
    <property type="protein sequence ID" value="CAK1551369.1"/>
    <property type="molecule type" value="Genomic_DNA"/>
</dbReference>
<comment type="caution">
    <text evidence="2">The sequence shown here is derived from an EMBL/GenBank/DDBJ whole genome shotgun (WGS) entry which is preliminary data.</text>
</comment>